<accession>A0A0B7MVZ3</accession>
<dbReference type="OrthoDB" id="2379842at2759"/>
<organism evidence="1 2">
    <name type="scientific">Parasitella parasitica</name>
    <dbReference type="NCBI Taxonomy" id="35722"/>
    <lineage>
        <taxon>Eukaryota</taxon>
        <taxon>Fungi</taxon>
        <taxon>Fungi incertae sedis</taxon>
        <taxon>Mucoromycota</taxon>
        <taxon>Mucoromycotina</taxon>
        <taxon>Mucoromycetes</taxon>
        <taxon>Mucorales</taxon>
        <taxon>Mucorineae</taxon>
        <taxon>Mucoraceae</taxon>
        <taxon>Parasitella</taxon>
    </lineage>
</organism>
<sequence>MVLATKKETKLYYLEKPFRCGADYWFQAPECAELAACTFSKPLFVYYTGESVTCLPTLPLAPKLKPAVAPLLINSVKTSGGSMSNHWVTLRAKKSIKIKWPVIDPKRFEILSRLKRPSVLCFGTLNLSSHKPEIDSDVGK</sequence>
<reference evidence="1 2" key="1">
    <citation type="submission" date="2014-09" db="EMBL/GenBank/DDBJ databases">
        <authorList>
            <person name="Ellenberger Sabrina"/>
        </authorList>
    </citation>
    <scope>NUCLEOTIDE SEQUENCE [LARGE SCALE GENOMIC DNA]</scope>
    <source>
        <strain evidence="1 2">CBS 412.66</strain>
    </source>
</reference>
<evidence type="ECO:0000313" key="2">
    <source>
        <dbReference type="Proteomes" id="UP000054107"/>
    </source>
</evidence>
<dbReference type="AlphaFoldDB" id="A0A0B7MVZ3"/>
<name>A0A0B7MVZ3_9FUNG</name>
<dbReference type="EMBL" id="LN721335">
    <property type="protein sequence ID" value="CEP09292.1"/>
    <property type="molecule type" value="Genomic_DNA"/>
</dbReference>
<evidence type="ECO:0000313" key="1">
    <source>
        <dbReference type="EMBL" id="CEP09292.1"/>
    </source>
</evidence>
<protein>
    <submittedName>
        <fullName evidence="1">Uncharacterized protein</fullName>
    </submittedName>
</protein>
<dbReference type="Proteomes" id="UP000054107">
    <property type="component" value="Unassembled WGS sequence"/>
</dbReference>
<gene>
    <name evidence="1" type="primary">PARPA_02771.1 scaffold 5272</name>
</gene>
<keyword evidence="2" id="KW-1185">Reference proteome</keyword>
<proteinExistence type="predicted"/>
<dbReference type="STRING" id="35722.A0A0B7MVZ3"/>